<dbReference type="EMBL" id="BMAV01006097">
    <property type="protein sequence ID" value="GFY47752.1"/>
    <property type="molecule type" value="Genomic_DNA"/>
</dbReference>
<evidence type="ECO:0000313" key="2">
    <source>
        <dbReference type="EMBL" id="GFY47752.1"/>
    </source>
</evidence>
<dbReference type="Proteomes" id="UP000886998">
    <property type="component" value="Unassembled WGS sequence"/>
</dbReference>
<evidence type="ECO:0000313" key="3">
    <source>
        <dbReference type="Proteomes" id="UP000886998"/>
    </source>
</evidence>
<feature type="compositionally biased region" description="Polar residues" evidence="1">
    <location>
        <begin position="16"/>
        <end position="28"/>
    </location>
</feature>
<organism evidence="2 3">
    <name type="scientific">Trichonephila inaurata madagascariensis</name>
    <dbReference type="NCBI Taxonomy" id="2747483"/>
    <lineage>
        <taxon>Eukaryota</taxon>
        <taxon>Metazoa</taxon>
        <taxon>Ecdysozoa</taxon>
        <taxon>Arthropoda</taxon>
        <taxon>Chelicerata</taxon>
        <taxon>Arachnida</taxon>
        <taxon>Araneae</taxon>
        <taxon>Araneomorphae</taxon>
        <taxon>Entelegynae</taxon>
        <taxon>Araneoidea</taxon>
        <taxon>Nephilidae</taxon>
        <taxon>Trichonephila</taxon>
        <taxon>Trichonephila inaurata</taxon>
    </lineage>
</organism>
<proteinExistence type="predicted"/>
<reference evidence="2" key="1">
    <citation type="submission" date="2020-08" db="EMBL/GenBank/DDBJ databases">
        <title>Multicomponent nature underlies the extraordinary mechanical properties of spider dragline silk.</title>
        <authorList>
            <person name="Kono N."/>
            <person name="Nakamura H."/>
            <person name="Mori M."/>
            <person name="Yoshida Y."/>
            <person name="Ohtoshi R."/>
            <person name="Malay A.D."/>
            <person name="Moran D.A.P."/>
            <person name="Tomita M."/>
            <person name="Numata K."/>
            <person name="Arakawa K."/>
        </authorList>
    </citation>
    <scope>NUCLEOTIDE SEQUENCE</scope>
</reference>
<evidence type="ECO:0000256" key="1">
    <source>
        <dbReference type="SAM" id="MobiDB-lite"/>
    </source>
</evidence>
<feature type="compositionally biased region" description="Basic and acidic residues" evidence="1">
    <location>
        <begin position="36"/>
        <end position="70"/>
    </location>
</feature>
<feature type="region of interest" description="Disordered" evidence="1">
    <location>
        <begin position="1"/>
        <end position="80"/>
    </location>
</feature>
<comment type="caution">
    <text evidence="2">The sequence shown here is derived from an EMBL/GenBank/DDBJ whole genome shotgun (WGS) entry which is preliminary data.</text>
</comment>
<sequence length="102" mass="11882">MLLGIKVVGESKSKRASGSNGSSVSLRQQPYKKNHSRSEDSREVFLHHCLRDRTEKEARQSELPMREGCRHPPRGMSKLRREAEKWRRTLDRFQPEVQAPVQ</sequence>
<accession>A0A8X6X661</accession>
<protein>
    <submittedName>
        <fullName evidence="2">Uncharacterized protein</fullName>
    </submittedName>
</protein>
<name>A0A8X6X661_9ARAC</name>
<keyword evidence="3" id="KW-1185">Reference proteome</keyword>
<dbReference type="AlphaFoldDB" id="A0A8X6X661"/>
<gene>
    <name evidence="2" type="ORF">TNIN_470501</name>
</gene>